<name>A0A921DS54_9BACT</name>
<dbReference type="Proteomes" id="UP000698963">
    <property type="component" value="Unassembled WGS sequence"/>
</dbReference>
<feature type="transmembrane region" description="Helical" evidence="4">
    <location>
        <begin position="133"/>
        <end position="154"/>
    </location>
</feature>
<feature type="transmembrane region" description="Helical" evidence="4">
    <location>
        <begin position="377"/>
        <end position="396"/>
    </location>
</feature>
<feature type="transmembrane region" description="Helical" evidence="4">
    <location>
        <begin position="257"/>
        <end position="280"/>
    </location>
</feature>
<organism evidence="5 6">
    <name type="scientific">Mailhella massiliensis</name>
    <dbReference type="NCBI Taxonomy" id="1903261"/>
    <lineage>
        <taxon>Bacteria</taxon>
        <taxon>Pseudomonadati</taxon>
        <taxon>Thermodesulfobacteriota</taxon>
        <taxon>Desulfovibrionia</taxon>
        <taxon>Desulfovibrionales</taxon>
        <taxon>Desulfovibrionaceae</taxon>
        <taxon>Mailhella</taxon>
    </lineage>
</organism>
<feature type="transmembrane region" description="Helical" evidence="4">
    <location>
        <begin position="292"/>
        <end position="310"/>
    </location>
</feature>
<protein>
    <submittedName>
        <fullName evidence="5">MFS transporter</fullName>
    </submittedName>
</protein>
<keyword evidence="1 4" id="KW-0812">Transmembrane</keyword>
<dbReference type="RefSeq" id="WP_304124267.1">
    <property type="nucleotide sequence ID" value="NZ_DYZA01000253.1"/>
</dbReference>
<reference evidence="5" key="2">
    <citation type="submission" date="2021-09" db="EMBL/GenBank/DDBJ databases">
        <authorList>
            <person name="Gilroy R."/>
        </authorList>
    </citation>
    <scope>NUCLEOTIDE SEQUENCE</scope>
    <source>
        <strain evidence="5">ChiGjej2B2-19336</strain>
    </source>
</reference>
<dbReference type="SUPFAM" id="SSF103473">
    <property type="entry name" value="MFS general substrate transporter"/>
    <property type="match status" value="1"/>
</dbReference>
<sequence>MFYGWKPTWTGFFGNLLLQGGGIFIMNALMEPLSLLHGWSRGTIGTIMAFSSLAGTLSMPLLGSLALRWSLRRLMLVGALMGGGGYIMMGQTSSPFLFTLSFAAVWIGGQACGGVIANALVCNWFIRFRGRAFGVVNMGTSMSGVVLPLTALILVRSFSVPVATAFIGCGVLMLLVPLCLFFVRDRPEDMGLAPDGLPAPEKAGAPAAHTVFIPWKDLLRNPECYRVGLIFGLGIMMAAGVVGQLKPRFSDLGFNDYTAMAFMCLAAFCGAMGKFLWGWVSDILTPLKTTKLIIFCNILGLSVAFLPANLFTALLFAVYSGGCVGGFWAVFPNAVAYVFGRDRFVSVYRFASAFVSIKALGYYVMGMIYEHTHSYDGAYAFFIGTMVLAFILLLFVHDPARDAAQAGEPSGR</sequence>
<dbReference type="InterPro" id="IPR050327">
    <property type="entry name" value="Proton-linked_MCT"/>
</dbReference>
<dbReference type="Gene3D" id="1.20.1250.20">
    <property type="entry name" value="MFS general substrate transporter like domains"/>
    <property type="match status" value="2"/>
</dbReference>
<dbReference type="InterPro" id="IPR011701">
    <property type="entry name" value="MFS"/>
</dbReference>
<dbReference type="InterPro" id="IPR036259">
    <property type="entry name" value="MFS_trans_sf"/>
</dbReference>
<dbReference type="AlphaFoldDB" id="A0A921DS54"/>
<dbReference type="GO" id="GO:0022857">
    <property type="term" value="F:transmembrane transporter activity"/>
    <property type="evidence" value="ECO:0007669"/>
    <property type="project" value="InterPro"/>
</dbReference>
<evidence type="ECO:0000256" key="2">
    <source>
        <dbReference type="ARBA" id="ARBA00022989"/>
    </source>
</evidence>
<feature type="transmembrane region" description="Helical" evidence="4">
    <location>
        <begin position="347"/>
        <end position="365"/>
    </location>
</feature>
<reference evidence="5" key="1">
    <citation type="journal article" date="2021" name="PeerJ">
        <title>Extensive microbial diversity within the chicken gut microbiome revealed by metagenomics and culture.</title>
        <authorList>
            <person name="Gilroy R."/>
            <person name="Ravi A."/>
            <person name="Getino M."/>
            <person name="Pursley I."/>
            <person name="Horton D.L."/>
            <person name="Alikhan N.F."/>
            <person name="Baker D."/>
            <person name="Gharbi K."/>
            <person name="Hall N."/>
            <person name="Watson M."/>
            <person name="Adriaenssens E.M."/>
            <person name="Foster-Nyarko E."/>
            <person name="Jarju S."/>
            <person name="Secka A."/>
            <person name="Antonio M."/>
            <person name="Oren A."/>
            <person name="Chaudhuri R.R."/>
            <person name="La Ragione R."/>
            <person name="Hildebrand F."/>
            <person name="Pallen M.J."/>
        </authorList>
    </citation>
    <scope>NUCLEOTIDE SEQUENCE</scope>
    <source>
        <strain evidence="5">ChiGjej2B2-19336</strain>
    </source>
</reference>
<evidence type="ECO:0000256" key="3">
    <source>
        <dbReference type="ARBA" id="ARBA00023136"/>
    </source>
</evidence>
<feature type="transmembrane region" description="Helical" evidence="4">
    <location>
        <begin position="74"/>
        <end position="90"/>
    </location>
</feature>
<dbReference type="Pfam" id="PF07690">
    <property type="entry name" value="MFS_1"/>
    <property type="match status" value="1"/>
</dbReference>
<dbReference type="PANTHER" id="PTHR11360">
    <property type="entry name" value="MONOCARBOXYLATE TRANSPORTER"/>
    <property type="match status" value="1"/>
</dbReference>
<proteinExistence type="predicted"/>
<accession>A0A921DS54</accession>
<keyword evidence="3 4" id="KW-0472">Membrane</keyword>
<evidence type="ECO:0000256" key="4">
    <source>
        <dbReference type="SAM" id="Phobius"/>
    </source>
</evidence>
<gene>
    <name evidence="5" type="ORF">K8W16_12205</name>
</gene>
<feature type="transmembrane region" description="Helical" evidence="4">
    <location>
        <begin position="316"/>
        <end position="340"/>
    </location>
</feature>
<feature type="transmembrane region" description="Helical" evidence="4">
    <location>
        <begin position="224"/>
        <end position="245"/>
    </location>
</feature>
<feature type="transmembrane region" description="Helical" evidence="4">
    <location>
        <begin position="42"/>
        <end position="62"/>
    </location>
</feature>
<comment type="caution">
    <text evidence="5">The sequence shown here is derived from an EMBL/GenBank/DDBJ whole genome shotgun (WGS) entry which is preliminary data.</text>
</comment>
<feature type="transmembrane region" description="Helical" evidence="4">
    <location>
        <begin position="12"/>
        <end position="30"/>
    </location>
</feature>
<keyword evidence="2 4" id="KW-1133">Transmembrane helix</keyword>
<evidence type="ECO:0000256" key="1">
    <source>
        <dbReference type="ARBA" id="ARBA00022692"/>
    </source>
</evidence>
<evidence type="ECO:0000313" key="5">
    <source>
        <dbReference type="EMBL" id="HJD98390.1"/>
    </source>
</evidence>
<feature type="transmembrane region" description="Helical" evidence="4">
    <location>
        <begin position="96"/>
        <end position="121"/>
    </location>
</feature>
<feature type="transmembrane region" description="Helical" evidence="4">
    <location>
        <begin position="160"/>
        <end position="183"/>
    </location>
</feature>
<evidence type="ECO:0000313" key="6">
    <source>
        <dbReference type="Proteomes" id="UP000698963"/>
    </source>
</evidence>
<dbReference type="EMBL" id="DYZA01000253">
    <property type="protein sequence ID" value="HJD98390.1"/>
    <property type="molecule type" value="Genomic_DNA"/>
</dbReference>